<dbReference type="RefSeq" id="XP_024366174.1">
    <property type="nucleotide sequence ID" value="XM_024510406.2"/>
</dbReference>
<dbReference type="RefSeq" id="XP_024366178.1">
    <property type="nucleotide sequence ID" value="XM_024510410.2"/>
</dbReference>
<sequence>MTGVFNGNTPLQITVNPDKRFKSLPPAEILPRNTTLGGYIFVCNNDTMQEDLKRQLFGLPQRYRDSVRTIQPGLPLFLYNYTTHQLHGIYEAASFGGSNIDPTAWEDKKCRGESRFPAQVRIRVRKQCKPLEEDSFRPILHHYDGPKFRLQLSIPEAVELLDLFMENELP</sequence>
<dbReference type="SMART" id="SM00767">
    <property type="entry name" value="DCD"/>
    <property type="match status" value="1"/>
</dbReference>
<dbReference type="RefSeq" id="XP_024366170.1">
    <property type="nucleotide sequence ID" value="XM_024510402.2"/>
</dbReference>
<dbReference type="InterPro" id="IPR044832">
    <property type="entry name" value="NRP-like"/>
</dbReference>
<evidence type="ECO:0000313" key="2">
    <source>
        <dbReference type="EMBL" id="PNR27144.1"/>
    </source>
</evidence>
<dbReference type="PANTHER" id="PTHR46034:SF12">
    <property type="entry name" value="B2 PROTEIN"/>
    <property type="match status" value="1"/>
</dbReference>
<name>A0A2K1ICZ2_PHYPA</name>
<dbReference type="PROSITE" id="PS51222">
    <property type="entry name" value="DCD"/>
    <property type="match status" value="1"/>
</dbReference>
<reference evidence="2 4" key="1">
    <citation type="journal article" date="2008" name="Science">
        <title>The Physcomitrella genome reveals evolutionary insights into the conquest of land by plants.</title>
        <authorList>
            <person name="Rensing S."/>
            <person name="Lang D."/>
            <person name="Zimmer A."/>
            <person name="Terry A."/>
            <person name="Salamov A."/>
            <person name="Shapiro H."/>
            <person name="Nishiyama T."/>
            <person name="Perroud P.-F."/>
            <person name="Lindquist E."/>
            <person name="Kamisugi Y."/>
            <person name="Tanahashi T."/>
            <person name="Sakakibara K."/>
            <person name="Fujita T."/>
            <person name="Oishi K."/>
            <person name="Shin-I T."/>
            <person name="Kuroki Y."/>
            <person name="Toyoda A."/>
            <person name="Suzuki Y."/>
            <person name="Hashimoto A."/>
            <person name="Yamaguchi K."/>
            <person name="Sugano A."/>
            <person name="Kohara Y."/>
            <person name="Fujiyama A."/>
            <person name="Anterola A."/>
            <person name="Aoki S."/>
            <person name="Ashton N."/>
            <person name="Barbazuk W.B."/>
            <person name="Barker E."/>
            <person name="Bennetzen J."/>
            <person name="Bezanilla M."/>
            <person name="Blankenship R."/>
            <person name="Cho S.H."/>
            <person name="Dutcher S."/>
            <person name="Estelle M."/>
            <person name="Fawcett J.A."/>
            <person name="Gundlach H."/>
            <person name="Hanada K."/>
            <person name="Heyl A."/>
            <person name="Hicks K.A."/>
            <person name="Hugh J."/>
            <person name="Lohr M."/>
            <person name="Mayer K."/>
            <person name="Melkozernov A."/>
            <person name="Murata T."/>
            <person name="Nelson D."/>
            <person name="Pils B."/>
            <person name="Prigge M."/>
            <person name="Reiss B."/>
            <person name="Renner T."/>
            <person name="Rombauts S."/>
            <person name="Rushton P."/>
            <person name="Sanderfoot A."/>
            <person name="Schween G."/>
            <person name="Shiu S.-H."/>
            <person name="Stueber K."/>
            <person name="Theodoulou F.L."/>
            <person name="Tu H."/>
            <person name="Van de Peer Y."/>
            <person name="Verrier P.J."/>
            <person name="Waters E."/>
            <person name="Wood A."/>
            <person name="Yang L."/>
            <person name="Cove D."/>
            <person name="Cuming A."/>
            <person name="Hasebe M."/>
            <person name="Lucas S."/>
            <person name="Mishler D.B."/>
            <person name="Reski R."/>
            <person name="Grigoriev I."/>
            <person name="Quatrano R.S."/>
            <person name="Boore J.L."/>
        </authorList>
    </citation>
    <scope>NUCLEOTIDE SEQUENCE [LARGE SCALE GENOMIC DNA]</scope>
    <source>
        <strain evidence="3 4">cv. Gransden 2004</strain>
    </source>
</reference>
<dbReference type="RefSeq" id="XP_073387844.1">
    <property type="nucleotide sequence ID" value="XM_073531743.1"/>
</dbReference>
<evidence type="ECO:0000313" key="3">
    <source>
        <dbReference type="EnsemblPlants" id="Pp3c26_13910V3.1"/>
    </source>
</evidence>
<feature type="domain" description="DCD" evidence="1">
    <location>
        <begin position="34"/>
        <end position="166"/>
    </location>
</feature>
<dbReference type="PANTHER" id="PTHR46034">
    <property type="match status" value="1"/>
</dbReference>
<dbReference type="RefSeq" id="XP_073387843.1">
    <property type="nucleotide sequence ID" value="XM_073531742.1"/>
</dbReference>
<gene>
    <name evidence="3" type="primary">LOC112277732</name>
    <name evidence="2" type="ORF">PHYPA_030625</name>
</gene>
<dbReference type="EMBL" id="ABEU02000026">
    <property type="protein sequence ID" value="PNR27144.1"/>
    <property type="molecule type" value="Genomic_DNA"/>
</dbReference>
<dbReference type="Proteomes" id="UP000006727">
    <property type="component" value="Chromosome 26"/>
</dbReference>
<dbReference type="Pfam" id="PF10539">
    <property type="entry name" value="Dev_Cell_Death"/>
    <property type="match status" value="1"/>
</dbReference>
<dbReference type="RefSeq" id="XP_024366179.1">
    <property type="nucleotide sequence ID" value="XM_024510411.2"/>
</dbReference>
<dbReference type="EnsemblPlants" id="Pp3c26_13910V3.2">
    <property type="protein sequence ID" value="Pp3c26_13910V3.2"/>
    <property type="gene ID" value="Pp3c26_13910"/>
</dbReference>
<dbReference type="Gene3D" id="3.10.590.10">
    <property type="entry name" value="ph1033 like domains"/>
    <property type="match status" value="1"/>
</dbReference>
<evidence type="ECO:0000259" key="1">
    <source>
        <dbReference type="PROSITE" id="PS51222"/>
    </source>
</evidence>
<dbReference type="RefSeq" id="XP_073387840.1">
    <property type="nucleotide sequence ID" value="XM_073531739.1"/>
</dbReference>
<protein>
    <recommendedName>
        <fullName evidence="1">DCD domain-containing protein</fullName>
    </recommendedName>
</protein>
<dbReference type="AlphaFoldDB" id="A0A2K1ICZ2"/>
<dbReference type="GeneID" id="112277732"/>
<dbReference type="GO" id="GO:0034976">
    <property type="term" value="P:response to endoplasmic reticulum stress"/>
    <property type="evidence" value="ECO:0007669"/>
    <property type="project" value="InterPro"/>
</dbReference>
<dbReference type="RefSeq" id="XP_024366177.1">
    <property type="nucleotide sequence ID" value="XM_024510409.2"/>
</dbReference>
<proteinExistence type="predicted"/>
<dbReference type="Gramene" id="Pp3c26_13910V3.1">
    <property type="protein sequence ID" value="Pp3c26_13910V3.1"/>
    <property type="gene ID" value="Pp3c26_13910"/>
</dbReference>
<dbReference type="STRING" id="3218.A0A2K1ICZ2"/>
<reference evidence="2 4" key="2">
    <citation type="journal article" date="2018" name="Plant J.">
        <title>The Physcomitrella patens chromosome-scale assembly reveals moss genome structure and evolution.</title>
        <authorList>
            <person name="Lang D."/>
            <person name="Ullrich K.K."/>
            <person name="Murat F."/>
            <person name="Fuchs J."/>
            <person name="Jenkins J."/>
            <person name="Haas F.B."/>
            <person name="Piednoel M."/>
            <person name="Gundlach H."/>
            <person name="Van Bel M."/>
            <person name="Meyberg R."/>
            <person name="Vives C."/>
            <person name="Morata J."/>
            <person name="Symeonidi A."/>
            <person name="Hiss M."/>
            <person name="Muchero W."/>
            <person name="Kamisugi Y."/>
            <person name="Saleh O."/>
            <person name="Blanc G."/>
            <person name="Decker E.L."/>
            <person name="van Gessel N."/>
            <person name="Grimwood J."/>
            <person name="Hayes R.D."/>
            <person name="Graham S.W."/>
            <person name="Gunter L.E."/>
            <person name="McDaniel S.F."/>
            <person name="Hoernstein S.N.W."/>
            <person name="Larsson A."/>
            <person name="Li F.W."/>
            <person name="Perroud P.F."/>
            <person name="Phillips J."/>
            <person name="Ranjan P."/>
            <person name="Rokshar D.S."/>
            <person name="Rothfels C.J."/>
            <person name="Schneider L."/>
            <person name="Shu S."/>
            <person name="Stevenson D.W."/>
            <person name="Thummler F."/>
            <person name="Tillich M."/>
            <person name="Villarreal Aguilar J.C."/>
            <person name="Widiez T."/>
            <person name="Wong G.K."/>
            <person name="Wymore A."/>
            <person name="Zhang Y."/>
            <person name="Zimmer A.D."/>
            <person name="Quatrano R.S."/>
            <person name="Mayer K.F.X."/>
            <person name="Goodstein D."/>
            <person name="Casacuberta J.M."/>
            <person name="Vandepoele K."/>
            <person name="Reski R."/>
            <person name="Cuming A.C."/>
            <person name="Tuskan G.A."/>
            <person name="Maumus F."/>
            <person name="Salse J."/>
            <person name="Schmutz J."/>
            <person name="Rensing S.A."/>
        </authorList>
    </citation>
    <scope>NUCLEOTIDE SEQUENCE [LARGE SCALE GENOMIC DNA]</scope>
    <source>
        <strain evidence="3 4">cv. Gransden 2004</strain>
    </source>
</reference>
<organism evidence="2">
    <name type="scientific">Physcomitrium patens</name>
    <name type="common">Spreading-leaved earth moss</name>
    <name type="synonym">Physcomitrella patens</name>
    <dbReference type="NCBI Taxonomy" id="3218"/>
    <lineage>
        <taxon>Eukaryota</taxon>
        <taxon>Viridiplantae</taxon>
        <taxon>Streptophyta</taxon>
        <taxon>Embryophyta</taxon>
        <taxon>Bryophyta</taxon>
        <taxon>Bryophytina</taxon>
        <taxon>Bryopsida</taxon>
        <taxon>Funariidae</taxon>
        <taxon>Funariales</taxon>
        <taxon>Funariaceae</taxon>
        <taxon>Physcomitrium</taxon>
    </lineage>
</organism>
<dbReference type="EnsemblPlants" id="Pp3c26_13910V3.1">
    <property type="protein sequence ID" value="Pp3c26_13910V3.1"/>
    <property type="gene ID" value="Pp3c26_13910"/>
</dbReference>
<dbReference type="RefSeq" id="XP_024366168.1">
    <property type="nucleotide sequence ID" value="XM_024510400.2"/>
</dbReference>
<dbReference type="InterPro" id="IPR013989">
    <property type="entry name" value="Dev_and_cell_death_domain"/>
</dbReference>
<dbReference type="OMA" id="CNPLPEN"/>
<dbReference type="Gramene" id="Pp3c26_13910V3.2">
    <property type="protein sequence ID" value="Pp3c26_13910V3.2"/>
    <property type="gene ID" value="Pp3c26_13910"/>
</dbReference>
<dbReference type="RefSeq" id="XP_024366176.1">
    <property type="nucleotide sequence ID" value="XM_024510408.2"/>
</dbReference>
<reference evidence="3" key="3">
    <citation type="submission" date="2020-12" db="UniProtKB">
        <authorList>
            <consortium name="EnsemblPlants"/>
        </authorList>
    </citation>
    <scope>IDENTIFICATION</scope>
</reference>
<keyword evidence="4" id="KW-1185">Reference proteome</keyword>
<dbReference type="RefSeq" id="XP_073387839.1">
    <property type="nucleotide sequence ID" value="XM_073531738.1"/>
</dbReference>
<dbReference type="RefSeq" id="XP_024366175.1">
    <property type="nucleotide sequence ID" value="XM_024510407.2"/>
</dbReference>
<dbReference type="RefSeq" id="XP_073387842.1">
    <property type="nucleotide sequence ID" value="XM_073531741.1"/>
</dbReference>
<dbReference type="PaxDb" id="3218-PP1S6_446V6.1"/>
<dbReference type="OrthoDB" id="2018037at2759"/>
<accession>A0A2K1ICZ2</accession>
<dbReference type="RefSeq" id="XP_024366181.1">
    <property type="nucleotide sequence ID" value="XM_024510413.2"/>
</dbReference>
<evidence type="ECO:0000313" key="4">
    <source>
        <dbReference type="Proteomes" id="UP000006727"/>
    </source>
</evidence>